<dbReference type="Pfam" id="PF00397">
    <property type="entry name" value="WW"/>
    <property type="match status" value="1"/>
</dbReference>
<dbReference type="Proteomes" id="UP000243217">
    <property type="component" value="Unassembled WGS sequence"/>
</dbReference>
<feature type="compositionally biased region" description="Polar residues" evidence="1">
    <location>
        <begin position="180"/>
        <end position="198"/>
    </location>
</feature>
<evidence type="ECO:0000256" key="1">
    <source>
        <dbReference type="SAM" id="MobiDB-lite"/>
    </source>
</evidence>
<feature type="domain" description="WW" evidence="2">
    <location>
        <begin position="197"/>
        <end position="232"/>
    </location>
</feature>
<feature type="non-terminal residue" evidence="3">
    <location>
        <position position="1"/>
    </location>
</feature>
<gene>
    <name evidence="3" type="ORF">THRCLA_03264</name>
</gene>
<proteinExistence type="predicted"/>
<comment type="caution">
    <text evidence="3">The sequence shown here is derived from an EMBL/GenBank/DDBJ whole genome shotgun (WGS) entry which is preliminary data.</text>
</comment>
<dbReference type="STRING" id="74557.A0A1W0A395"/>
<dbReference type="SMART" id="SM00456">
    <property type="entry name" value="WW"/>
    <property type="match status" value="1"/>
</dbReference>
<dbReference type="InterPro" id="IPR001202">
    <property type="entry name" value="WW_dom"/>
</dbReference>
<evidence type="ECO:0000313" key="4">
    <source>
        <dbReference type="Proteomes" id="UP000243217"/>
    </source>
</evidence>
<evidence type="ECO:0000313" key="3">
    <source>
        <dbReference type="EMBL" id="OQS04520.1"/>
    </source>
</evidence>
<feature type="region of interest" description="Disordered" evidence="1">
    <location>
        <begin position="177"/>
        <end position="200"/>
    </location>
</feature>
<keyword evidence="4" id="KW-1185">Reference proteome</keyword>
<dbReference type="PROSITE" id="PS50020">
    <property type="entry name" value="WW_DOMAIN_2"/>
    <property type="match status" value="1"/>
</dbReference>
<reference evidence="3 4" key="1">
    <citation type="journal article" date="2014" name="Genome Biol. Evol.">
        <title>The secreted proteins of Achlya hypogyna and Thraustotheca clavata identify the ancestral oomycete secretome and reveal gene acquisitions by horizontal gene transfer.</title>
        <authorList>
            <person name="Misner I."/>
            <person name="Blouin N."/>
            <person name="Leonard G."/>
            <person name="Richards T.A."/>
            <person name="Lane C.E."/>
        </authorList>
    </citation>
    <scope>NUCLEOTIDE SEQUENCE [LARGE SCALE GENOMIC DNA]</scope>
    <source>
        <strain evidence="3 4">ATCC 34112</strain>
    </source>
</reference>
<dbReference type="InterPro" id="IPR036020">
    <property type="entry name" value="WW_dom_sf"/>
</dbReference>
<dbReference type="EMBL" id="JNBS01000603">
    <property type="protein sequence ID" value="OQS04520.1"/>
    <property type="molecule type" value="Genomic_DNA"/>
</dbReference>
<dbReference type="SUPFAM" id="SSF51045">
    <property type="entry name" value="WW domain"/>
    <property type="match status" value="1"/>
</dbReference>
<protein>
    <recommendedName>
        <fullName evidence="2">WW domain-containing protein</fullName>
    </recommendedName>
</protein>
<dbReference type="CDD" id="cd00201">
    <property type="entry name" value="WW"/>
    <property type="match status" value="1"/>
</dbReference>
<dbReference type="AlphaFoldDB" id="A0A1W0A395"/>
<sequence>YEKTQEAVVRLTEQLDHITRRSKYVVKEAMATTHGCRGPVAESFTRETYESIAPSLDALGSIEKLSRLVEELATQVHSRNDTIKQLTTELEEEREKHIIAPASPTDDDQEHEPEELNHEILESVLDDSQGAISSKQFSAMRNKGRGVASTQIMSAAGSAFNLGFSKAKAVLGSKLKRQHTTTGSTPQQVLTPTKSGTTLPKGWVARESSTTPGTYYYVNEATGETSWDIPAALASPTLNEADEEDDDVEYDMDNNADNKNSNKWNFNKPAFTRTFSLKPAEQGVKEIDRSHHQF</sequence>
<dbReference type="Gene3D" id="2.20.70.10">
    <property type="match status" value="1"/>
</dbReference>
<evidence type="ECO:0000259" key="2">
    <source>
        <dbReference type="PROSITE" id="PS50020"/>
    </source>
</evidence>
<organism evidence="3 4">
    <name type="scientific">Thraustotheca clavata</name>
    <dbReference type="NCBI Taxonomy" id="74557"/>
    <lineage>
        <taxon>Eukaryota</taxon>
        <taxon>Sar</taxon>
        <taxon>Stramenopiles</taxon>
        <taxon>Oomycota</taxon>
        <taxon>Saprolegniomycetes</taxon>
        <taxon>Saprolegniales</taxon>
        <taxon>Achlyaceae</taxon>
        <taxon>Thraustotheca</taxon>
    </lineage>
</organism>
<accession>A0A1W0A395</accession>
<dbReference type="OrthoDB" id="43122at2759"/>
<name>A0A1W0A395_9STRA</name>